<dbReference type="InterPro" id="IPR025737">
    <property type="entry name" value="FApF"/>
</dbReference>
<gene>
    <name evidence="2" type="ORF">GM921_07115</name>
</gene>
<dbReference type="EMBL" id="WNXD01000001">
    <property type="protein sequence ID" value="MBB2145247.1"/>
    <property type="molecule type" value="Genomic_DNA"/>
</dbReference>
<keyword evidence="1" id="KW-0732">Signal</keyword>
<feature type="signal peptide" evidence="1">
    <location>
        <begin position="1"/>
        <end position="18"/>
    </location>
</feature>
<comment type="caution">
    <text evidence="2">The sequence shown here is derived from an EMBL/GenBank/DDBJ whole genome shotgun (WGS) entry which is preliminary data.</text>
</comment>
<evidence type="ECO:0000256" key="1">
    <source>
        <dbReference type="SAM" id="SignalP"/>
    </source>
</evidence>
<dbReference type="Pfam" id="PF13557">
    <property type="entry name" value="Phenol_MetA_deg"/>
    <property type="match status" value="1"/>
</dbReference>
<feature type="chain" id="PRO_5037875958" evidence="1">
    <location>
        <begin position="19"/>
        <end position="276"/>
    </location>
</feature>
<dbReference type="Proteomes" id="UP000601055">
    <property type="component" value="Unassembled WGS sequence"/>
</dbReference>
<keyword evidence="3" id="KW-1185">Reference proteome</keyword>
<name>A0A923DWI3_9SPHI</name>
<reference evidence="2" key="1">
    <citation type="submission" date="2019-11" db="EMBL/GenBank/DDBJ databases">
        <title>Description of Pedobacter sp. LMG 31464T.</title>
        <authorList>
            <person name="Carlier A."/>
            <person name="Qi S."/>
            <person name="Vandamme P."/>
        </authorList>
    </citation>
    <scope>NUCLEOTIDE SEQUENCE</scope>
    <source>
        <strain evidence="2">LMG 31464</strain>
    </source>
</reference>
<dbReference type="AlphaFoldDB" id="A0A923DWI3"/>
<evidence type="ECO:0000313" key="3">
    <source>
        <dbReference type="Proteomes" id="UP000601055"/>
    </source>
</evidence>
<accession>A0A923DWI3</accession>
<proteinExistence type="predicted"/>
<protein>
    <submittedName>
        <fullName evidence="2">Transporter</fullName>
    </submittedName>
</protein>
<organism evidence="2 3">
    <name type="scientific">Pedobacter planticolens</name>
    <dbReference type="NCBI Taxonomy" id="2679964"/>
    <lineage>
        <taxon>Bacteria</taxon>
        <taxon>Pseudomonadati</taxon>
        <taxon>Bacteroidota</taxon>
        <taxon>Sphingobacteriia</taxon>
        <taxon>Sphingobacteriales</taxon>
        <taxon>Sphingobacteriaceae</taxon>
        <taxon>Pedobacter</taxon>
    </lineage>
</organism>
<dbReference type="RefSeq" id="WP_182921901.1">
    <property type="nucleotide sequence ID" value="NZ_WNXD01000001.1"/>
</dbReference>
<evidence type="ECO:0000313" key="2">
    <source>
        <dbReference type="EMBL" id="MBB2145247.1"/>
    </source>
</evidence>
<sequence length="276" mass="30974">MKKIILLLIIATVTQSDAFSQTETQKKYTLFNPVPREKMRDMSTDRPDITESPNSVDAGHFQIETDLFKTTRNKSNGITSIENNYNLANLKLGLTHNTDLQLVVGTYVNSYEKDAVDKKFNTSSGFGDLTIRIKHNLWGNDGSKTAFALMPYINLPTSKENKNIEGGIVFPLSVDLGNDFGFGTQVQVDVLKSVQKSGYHAGILQSVVLGKELTKSLETFVESYYNYDFEDKKFDLSFNGGFGYSVTKNLKFDAGFNLGLTKNTDKVYFIGFSFRY</sequence>